<evidence type="ECO:0000259" key="1">
    <source>
        <dbReference type="PROSITE" id="PS50041"/>
    </source>
</evidence>
<dbReference type="HOGENOM" id="CLU_1577938_0_0_1"/>
<protein>
    <recommendedName>
        <fullName evidence="1">C-type lectin domain-containing protein</fullName>
    </recommendedName>
</protein>
<dbReference type="PROSITE" id="PS50041">
    <property type="entry name" value="C_TYPE_LECTIN_2"/>
    <property type="match status" value="1"/>
</dbReference>
<dbReference type="InterPro" id="IPR016186">
    <property type="entry name" value="C-type_lectin-like/link_sf"/>
</dbReference>
<reference evidence="2" key="2">
    <citation type="journal article" date="2008" name="Genome Biol.">
        <title>Improved genome assembly and evidence-based global gene model set for the chordate Ciona intestinalis: new insight into intron and operon populations.</title>
        <authorList>
            <person name="Satou Y."/>
            <person name="Mineta K."/>
            <person name="Ogasawara M."/>
            <person name="Sasakura Y."/>
            <person name="Shoguchi E."/>
            <person name="Ueno K."/>
            <person name="Yamada L."/>
            <person name="Matsumoto J."/>
            <person name="Wasserscheid J."/>
            <person name="Dewar K."/>
            <person name="Wiley G.B."/>
            <person name="Macmil S.L."/>
            <person name="Roe B.A."/>
            <person name="Zeller R.W."/>
            <person name="Hastings K.E."/>
            <person name="Lemaire P."/>
            <person name="Lindquist E."/>
            <person name="Endo T."/>
            <person name="Hotta K."/>
            <person name="Inaba K."/>
        </authorList>
    </citation>
    <scope>NUCLEOTIDE SEQUENCE [LARGE SCALE GENOMIC DNA]</scope>
    <source>
        <strain evidence="2">wild type</strain>
    </source>
</reference>
<dbReference type="CDD" id="cd00037">
    <property type="entry name" value="CLECT"/>
    <property type="match status" value="1"/>
</dbReference>
<dbReference type="SMART" id="SM00034">
    <property type="entry name" value="CLECT"/>
    <property type="match status" value="1"/>
</dbReference>
<dbReference type="GO" id="GO:0030246">
    <property type="term" value="F:carbohydrate binding"/>
    <property type="evidence" value="ECO:0000318"/>
    <property type="project" value="GO_Central"/>
</dbReference>
<dbReference type="Pfam" id="PF00059">
    <property type="entry name" value="Lectin_C"/>
    <property type="match status" value="1"/>
</dbReference>
<dbReference type="InterPro" id="IPR001304">
    <property type="entry name" value="C-type_lectin-like"/>
</dbReference>
<name>H2Y083_CIOIN</name>
<dbReference type="GeneTree" id="ENSGT00660000097176"/>
<dbReference type="GO" id="GO:0038187">
    <property type="term" value="F:pattern recognition receptor activity"/>
    <property type="evidence" value="ECO:0000318"/>
    <property type="project" value="GO_Central"/>
</dbReference>
<proteinExistence type="predicted"/>
<keyword evidence="3" id="KW-1185">Reference proteome</keyword>
<dbReference type="GO" id="GO:0006955">
    <property type="term" value="P:immune response"/>
    <property type="evidence" value="ECO:0000318"/>
    <property type="project" value="GO_Central"/>
</dbReference>
<dbReference type="Ensembl" id="ENSCINT00000034022.1">
    <property type="protein sequence ID" value="ENSCINP00000035317.1"/>
    <property type="gene ID" value="ENSCING00000021605.1"/>
</dbReference>
<evidence type="ECO:0000313" key="3">
    <source>
        <dbReference type="Proteomes" id="UP000008144"/>
    </source>
</evidence>
<evidence type="ECO:0000313" key="2">
    <source>
        <dbReference type="Ensembl" id="ENSCINP00000035317.1"/>
    </source>
</evidence>
<dbReference type="InterPro" id="IPR016187">
    <property type="entry name" value="CTDL_fold"/>
</dbReference>
<dbReference type="AlphaFoldDB" id="H2Y083"/>
<organism evidence="2 3">
    <name type="scientific">Ciona intestinalis</name>
    <name type="common">Transparent sea squirt</name>
    <name type="synonym">Ascidia intestinalis</name>
    <dbReference type="NCBI Taxonomy" id="7719"/>
    <lineage>
        <taxon>Eukaryota</taxon>
        <taxon>Metazoa</taxon>
        <taxon>Chordata</taxon>
        <taxon>Tunicata</taxon>
        <taxon>Ascidiacea</taxon>
        <taxon>Phlebobranchia</taxon>
        <taxon>Cionidae</taxon>
        <taxon>Ciona</taxon>
    </lineage>
</organism>
<dbReference type="GO" id="GO:0009897">
    <property type="term" value="C:external side of plasma membrane"/>
    <property type="evidence" value="ECO:0000318"/>
    <property type="project" value="GO_Central"/>
</dbReference>
<dbReference type="OMA" id="IWTGVYK"/>
<sequence length="169" mass="19621">MAKKHGGLLLDLLKNTNYLSGKTRQLYLWANYSACIKGNDFINGNYCYRLIPYQLDFWEAENFCFVRGGHLAFSDNEETWNSTLSFLWKIGFKEKEIWTGVYKDILGVWKYSNGQKVSYAKWASGNLFDDGDDCSLMRIGSLYSSSAMYDRRCTMNPHAFLCRYKLPTD</sequence>
<dbReference type="Proteomes" id="UP000008144">
    <property type="component" value="Chromosome 3"/>
</dbReference>
<accession>H2Y083</accession>
<dbReference type="EMBL" id="EAAA01001632">
    <property type="status" value="NOT_ANNOTATED_CDS"/>
    <property type="molecule type" value="Genomic_DNA"/>
</dbReference>
<reference evidence="2" key="4">
    <citation type="submission" date="2025-09" db="UniProtKB">
        <authorList>
            <consortium name="Ensembl"/>
        </authorList>
    </citation>
    <scope>IDENTIFICATION</scope>
</reference>
<dbReference type="InParanoid" id="H2Y083"/>
<reference evidence="3" key="1">
    <citation type="journal article" date="2002" name="Science">
        <title>The draft genome of Ciona intestinalis: insights into chordate and vertebrate origins.</title>
        <authorList>
            <person name="Dehal P."/>
            <person name="Satou Y."/>
            <person name="Campbell R.K."/>
            <person name="Chapman J."/>
            <person name="Degnan B."/>
            <person name="De Tomaso A."/>
            <person name="Davidson B."/>
            <person name="Di Gregorio A."/>
            <person name="Gelpke M."/>
            <person name="Goodstein D.M."/>
            <person name="Harafuji N."/>
            <person name="Hastings K.E."/>
            <person name="Ho I."/>
            <person name="Hotta K."/>
            <person name="Huang W."/>
            <person name="Kawashima T."/>
            <person name="Lemaire P."/>
            <person name="Martinez D."/>
            <person name="Meinertzhagen I.A."/>
            <person name="Necula S."/>
            <person name="Nonaka M."/>
            <person name="Putnam N."/>
            <person name="Rash S."/>
            <person name="Saiga H."/>
            <person name="Satake M."/>
            <person name="Terry A."/>
            <person name="Yamada L."/>
            <person name="Wang H.G."/>
            <person name="Awazu S."/>
            <person name="Azumi K."/>
            <person name="Boore J."/>
            <person name="Branno M."/>
            <person name="Chin-Bow S."/>
            <person name="DeSantis R."/>
            <person name="Doyle S."/>
            <person name="Francino P."/>
            <person name="Keys D.N."/>
            <person name="Haga S."/>
            <person name="Hayashi H."/>
            <person name="Hino K."/>
            <person name="Imai K.S."/>
            <person name="Inaba K."/>
            <person name="Kano S."/>
            <person name="Kobayashi K."/>
            <person name="Kobayashi M."/>
            <person name="Lee B.I."/>
            <person name="Makabe K.W."/>
            <person name="Manohar C."/>
            <person name="Matassi G."/>
            <person name="Medina M."/>
            <person name="Mochizuki Y."/>
            <person name="Mount S."/>
            <person name="Morishita T."/>
            <person name="Miura S."/>
            <person name="Nakayama A."/>
            <person name="Nishizaka S."/>
            <person name="Nomoto H."/>
            <person name="Ohta F."/>
            <person name="Oishi K."/>
            <person name="Rigoutsos I."/>
            <person name="Sano M."/>
            <person name="Sasaki A."/>
            <person name="Sasakura Y."/>
            <person name="Shoguchi E."/>
            <person name="Shin-i T."/>
            <person name="Spagnuolo A."/>
            <person name="Stainier D."/>
            <person name="Suzuki M.M."/>
            <person name="Tassy O."/>
            <person name="Takatori N."/>
            <person name="Tokuoka M."/>
            <person name="Yagi K."/>
            <person name="Yoshizaki F."/>
            <person name="Wada S."/>
            <person name="Zhang C."/>
            <person name="Hyatt P.D."/>
            <person name="Larimer F."/>
            <person name="Detter C."/>
            <person name="Doggett N."/>
            <person name="Glavina T."/>
            <person name="Hawkins T."/>
            <person name="Richardson P."/>
            <person name="Lucas S."/>
            <person name="Kohara Y."/>
            <person name="Levine M."/>
            <person name="Satoh N."/>
            <person name="Rokhsar D.S."/>
        </authorList>
    </citation>
    <scope>NUCLEOTIDE SEQUENCE [LARGE SCALE GENOMIC DNA]</scope>
</reference>
<feature type="domain" description="C-type lectin" evidence="1">
    <location>
        <begin position="43"/>
        <end position="163"/>
    </location>
</feature>
<reference evidence="2" key="3">
    <citation type="submission" date="2025-08" db="UniProtKB">
        <authorList>
            <consortium name="Ensembl"/>
        </authorList>
    </citation>
    <scope>IDENTIFICATION</scope>
</reference>
<dbReference type="Gene3D" id="3.10.100.10">
    <property type="entry name" value="Mannose-Binding Protein A, subunit A"/>
    <property type="match status" value="1"/>
</dbReference>
<dbReference type="SUPFAM" id="SSF56436">
    <property type="entry name" value="C-type lectin-like"/>
    <property type="match status" value="1"/>
</dbReference>